<evidence type="ECO:0000256" key="1">
    <source>
        <dbReference type="HAMAP-Rule" id="MF_00761"/>
    </source>
</evidence>
<dbReference type="NCBIfam" id="NF002696">
    <property type="entry name" value="PRK02487.1-5"/>
    <property type="match status" value="1"/>
</dbReference>
<dbReference type="PANTHER" id="PTHR28255">
    <property type="match status" value="1"/>
</dbReference>
<sequence length="165" mass="17785">MNLEHDLQAIAHQEHTLVFPRFDAARAWTLGVFLRELAIARNHAIAIDIRTFGLPLFFTALDGTAPDNSAWVRRKGNVVAHFRRSSYAVGLRLQHTGATLAEKYGLPAAEYAAAGGSFPITLAGVGVIGSVTVSGLTQRADHELVVEALCAELEHDFAALALDKV</sequence>
<dbReference type="RefSeq" id="WP_102646915.1">
    <property type="nucleotide sequence ID" value="NZ_PNYA01000017.1"/>
</dbReference>
<dbReference type="AlphaFoldDB" id="A0A2N7VL43"/>
<reference evidence="2 3" key="1">
    <citation type="submission" date="2018-01" db="EMBL/GenBank/DDBJ databases">
        <title>Whole genome analyses suggest that Burkholderia sensu lato contains two further novel genera in the rhizoxinica-symbiotica group Mycetohabitans gen. nov., and Trinickia gen. nov.: implications for the evolution of diazotrophy and nodulation in the Burkholderiaceae.</title>
        <authorList>
            <person name="Estrada-de los Santos P."/>
            <person name="Palmer M."/>
            <person name="Chavez-Ramirez B."/>
            <person name="Beukes C."/>
            <person name="Steenkamp E.T."/>
            <person name="Hirsch A.M."/>
            <person name="Manyaka P."/>
            <person name="Maluk M."/>
            <person name="Lafos M."/>
            <person name="Crook M."/>
            <person name="Gross E."/>
            <person name="Simon M.F."/>
            <person name="Bueno dos Reis Junior F."/>
            <person name="Poole P.S."/>
            <person name="Venter S.N."/>
            <person name="James E.K."/>
        </authorList>
    </citation>
    <scope>NUCLEOTIDE SEQUENCE [LARGE SCALE GENOMIC DNA]</scope>
    <source>
        <strain evidence="2 3">GIMN1.004</strain>
    </source>
</reference>
<dbReference type="InterPro" id="IPR005624">
    <property type="entry name" value="PduO/GlcC-like"/>
</dbReference>
<dbReference type="PIRSF" id="PIRSF008757">
    <property type="entry name" value="UCP008757"/>
    <property type="match status" value="1"/>
</dbReference>
<dbReference type="InterPro" id="IPR038084">
    <property type="entry name" value="PduO/GlcC-like_sf"/>
</dbReference>
<dbReference type="Proteomes" id="UP000235616">
    <property type="component" value="Unassembled WGS sequence"/>
</dbReference>
<dbReference type="NCBIfam" id="NF002695">
    <property type="entry name" value="PRK02487.1-4"/>
    <property type="match status" value="1"/>
</dbReference>
<comment type="caution">
    <text evidence="2">The sequence shown here is derived from an EMBL/GenBank/DDBJ whole genome shotgun (WGS) entry which is preliminary data.</text>
</comment>
<dbReference type="PANTHER" id="PTHR28255:SF1">
    <property type="entry name" value="UPF0303 PROTEIN YBR137W"/>
    <property type="match status" value="1"/>
</dbReference>
<proteinExistence type="inferred from homology"/>
<dbReference type="Pfam" id="PF03928">
    <property type="entry name" value="HbpS-like"/>
    <property type="match status" value="1"/>
</dbReference>
<dbReference type="SUPFAM" id="SSF143744">
    <property type="entry name" value="GlcG-like"/>
    <property type="match status" value="1"/>
</dbReference>
<dbReference type="Gene3D" id="3.30.450.150">
    <property type="entry name" value="Haem-degrading domain"/>
    <property type="match status" value="1"/>
</dbReference>
<dbReference type="EMBL" id="PNYA01000017">
    <property type="protein sequence ID" value="PMS17874.1"/>
    <property type="molecule type" value="Genomic_DNA"/>
</dbReference>
<gene>
    <name evidence="2" type="ORF">C0Z18_18695</name>
</gene>
<accession>A0A2N7VL43</accession>
<dbReference type="InterPro" id="IPR010371">
    <property type="entry name" value="YBR137W-like"/>
</dbReference>
<evidence type="ECO:0000313" key="3">
    <source>
        <dbReference type="Proteomes" id="UP000235616"/>
    </source>
</evidence>
<name>A0A2N7VL43_9BURK</name>
<organism evidence="2 3">
    <name type="scientific">Trinickia dabaoshanensis</name>
    <dbReference type="NCBI Taxonomy" id="564714"/>
    <lineage>
        <taxon>Bacteria</taxon>
        <taxon>Pseudomonadati</taxon>
        <taxon>Pseudomonadota</taxon>
        <taxon>Betaproteobacteria</taxon>
        <taxon>Burkholderiales</taxon>
        <taxon>Burkholderiaceae</taxon>
        <taxon>Trinickia</taxon>
    </lineage>
</organism>
<dbReference type="HAMAP" id="MF_00761">
    <property type="entry name" value="UPF0303"/>
    <property type="match status" value="1"/>
</dbReference>
<protein>
    <recommendedName>
        <fullName evidence="1">UPF0303 protein C0Z18_18695</fullName>
    </recommendedName>
</protein>
<evidence type="ECO:0000313" key="2">
    <source>
        <dbReference type="EMBL" id="PMS17874.1"/>
    </source>
</evidence>
<keyword evidence="3" id="KW-1185">Reference proteome</keyword>
<comment type="similarity">
    <text evidence="1">Belongs to the UPF0303 family.</text>
</comment>
<dbReference type="OrthoDB" id="9815315at2"/>